<comment type="caution">
    <text evidence="2">The sequence shown here is derived from an EMBL/GenBank/DDBJ whole genome shotgun (WGS) entry which is preliminary data.</text>
</comment>
<organism evidence="2">
    <name type="scientific">Hexamita inflata</name>
    <dbReference type="NCBI Taxonomy" id="28002"/>
    <lineage>
        <taxon>Eukaryota</taxon>
        <taxon>Metamonada</taxon>
        <taxon>Diplomonadida</taxon>
        <taxon>Hexamitidae</taxon>
        <taxon>Hexamitinae</taxon>
        <taxon>Hexamita</taxon>
    </lineage>
</organism>
<name>A0AA86NFA9_9EUKA</name>
<evidence type="ECO:0000313" key="2">
    <source>
        <dbReference type="EMBL" id="CAI9918261.1"/>
    </source>
</evidence>
<reference evidence="3 4" key="2">
    <citation type="submission" date="2024-07" db="EMBL/GenBank/DDBJ databases">
        <authorList>
            <person name="Akdeniz Z."/>
        </authorList>
    </citation>
    <scope>NUCLEOTIDE SEQUENCE [LARGE SCALE GENOMIC DNA]</scope>
</reference>
<evidence type="ECO:0000313" key="4">
    <source>
        <dbReference type="Proteomes" id="UP001642409"/>
    </source>
</evidence>
<keyword evidence="1" id="KW-0175">Coiled coil</keyword>
<proteinExistence type="predicted"/>
<dbReference type="Proteomes" id="UP001642409">
    <property type="component" value="Unassembled WGS sequence"/>
</dbReference>
<sequence>MDDFANLFGPKKQVDLSSIGAIVGRQDQGFISLADDAKVSTKVVPNKQLRINSQIQASENGDFSLYKKGITYLNESKDLFEQYVNLFDQFQDQSQAISFTSFLKQDQPITSHNSESKRYLNQGNTFQVQSIDNIADLCQFGCDDSDEQRIKLYQLQLSQRINVDSKYAYLLYPNEAEELITQNPSYLNEVLKLDSSNVLKTSSKKIHDYAIAYNKEQTRRKNLMYKYIKSDVVAESVPEPEKVNKVQTDDINDQVLSELQVLATQFCPAMFDFSDKFLKSRESKMDLLEYRRLEKQQLIQSEKQQYQAKIEQMQVLTKQVTDLRTQIEVYKSEIEQNKQKIMAEEANKNVLIESYNSQISTSKQVISRILLEATEKKTQYEQLSKQLQTIITYCSVDLVKQKQKLTDQMRYLEEDIQKQELQLNQTQEKLNVLEAQKTELQLNQEESNKKIQKYDQKLQQLEAELQERIDVNMKEINQMLIEFNEDYGNLKIILGNLKLCQRDNDILQGRIKKLEVDIEALKADNDKMENKQQ</sequence>
<feature type="coiled-coil region" evidence="1">
    <location>
        <begin position="497"/>
        <end position="531"/>
    </location>
</feature>
<reference evidence="2" key="1">
    <citation type="submission" date="2023-06" db="EMBL/GenBank/DDBJ databases">
        <authorList>
            <person name="Kurt Z."/>
        </authorList>
    </citation>
    <scope>NUCLEOTIDE SEQUENCE</scope>
</reference>
<gene>
    <name evidence="3" type="ORF">HINF_LOCUS38873</name>
    <name evidence="2" type="ORF">HINF_LOCUS5906</name>
</gene>
<dbReference type="AlphaFoldDB" id="A0AA86NFA9"/>
<protein>
    <submittedName>
        <fullName evidence="2">Uncharacterized protein</fullName>
    </submittedName>
</protein>
<dbReference type="EMBL" id="CAXDID020000149">
    <property type="protein sequence ID" value="CAL6041220.1"/>
    <property type="molecule type" value="Genomic_DNA"/>
</dbReference>
<dbReference type="EMBL" id="CATOUU010000154">
    <property type="protein sequence ID" value="CAI9918261.1"/>
    <property type="molecule type" value="Genomic_DNA"/>
</dbReference>
<keyword evidence="4" id="KW-1185">Reference proteome</keyword>
<evidence type="ECO:0000256" key="1">
    <source>
        <dbReference type="SAM" id="Coils"/>
    </source>
</evidence>
<feature type="coiled-coil region" evidence="1">
    <location>
        <begin position="299"/>
        <end position="347"/>
    </location>
</feature>
<feature type="coiled-coil region" evidence="1">
    <location>
        <begin position="402"/>
        <end position="471"/>
    </location>
</feature>
<accession>A0AA86NFA9</accession>
<evidence type="ECO:0000313" key="3">
    <source>
        <dbReference type="EMBL" id="CAL6041220.1"/>
    </source>
</evidence>